<feature type="domain" description="HTH lacI-type" evidence="4">
    <location>
        <begin position="4"/>
        <end position="57"/>
    </location>
</feature>
<dbReference type="PANTHER" id="PTHR30146">
    <property type="entry name" value="LACI-RELATED TRANSCRIPTIONAL REPRESSOR"/>
    <property type="match status" value="1"/>
</dbReference>
<dbReference type="CDD" id="cd01392">
    <property type="entry name" value="HTH_LacI"/>
    <property type="match status" value="1"/>
</dbReference>
<keyword evidence="2 5" id="KW-0238">DNA-binding</keyword>
<dbReference type="InterPro" id="IPR000843">
    <property type="entry name" value="HTH_LacI"/>
</dbReference>
<dbReference type="Pfam" id="PF13377">
    <property type="entry name" value="Peripla_BP_3"/>
    <property type="match status" value="1"/>
</dbReference>
<dbReference type="EMBL" id="JAAOZC010000012">
    <property type="protein sequence ID" value="NIJ09568.1"/>
    <property type="molecule type" value="Genomic_DNA"/>
</dbReference>
<dbReference type="SUPFAM" id="SSF47413">
    <property type="entry name" value="lambda repressor-like DNA-binding domains"/>
    <property type="match status" value="1"/>
</dbReference>
<name>A0ABX0TVP3_9SPHN</name>
<dbReference type="InterPro" id="IPR010982">
    <property type="entry name" value="Lambda_DNA-bd_dom_sf"/>
</dbReference>
<dbReference type="InterPro" id="IPR028082">
    <property type="entry name" value="Peripla_BP_I"/>
</dbReference>
<protein>
    <submittedName>
        <fullName evidence="5">DNA-binding LacI/PurR family transcriptional regulator</fullName>
    </submittedName>
</protein>
<dbReference type="SMART" id="SM00354">
    <property type="entry name" value="HTH_LACI"/>
    <property type="match status" value="1"/>
</dbReference>
<evidence type="ECO:0000256" key="1">
    <source>
        <dbReference type="ARBA" id="ARBA00023015"/>
    </source>
</evidence>
<dbReference type="PROSITE" id="PS50932">
    <property type="entry name" value="HTH_LACI_2"/>
    <property type="match status" value="1"/>
</dbReference>
<comment type="caution">
    <text evidence="5">The sequence shown here is derived from an EMBL/GenBank/DDBJ whole genome shotgun (WGS) entry which is preliminary data.</text>
</comment>
<evidence type="ECO:0000313" key="5">
    <source>
        <dbReference type="EMBL" id="NIJ09568.1"/>
    </source>
</evidence>
<dbReference type="SUPFAM" id="SSF53822">
    <property type="entry name" value="Periplasmic binding protein-like I"/>
    <property type="match status" value="1"/>
</dbReference>
<reference evidence="5 6" key="1">
    <citation type="submission" date="2020-03" db="EMBL/GenBank/DDBJ databases">
        <title>Genomic Encyclopedia of Type Strains, Phase III (KMG-III): the genomes of soil and plant-associated and newly described type strains.</title>
        <authorList>
            <person name="Whitman W."/>
        </authorList>
    </citation>
    <scope>NUCLEOTIDE SEQUENCE [LARGE SCALE GENOMIC DNA]</scope>
    <source>
        <strain evidence="5 6">CECT 8804</strain>
    </source>
</reference>
<proteinExistence type="predicted"/>
<evidence type="ECO:0000256" key="3">
    <source>
        <dbReference type="ARBA" id="ARBA00023163"/>
    </source>
</evidence>
<keyword evidence="1" id="KW-0805">Transcription regulation</keyword>
<gene>
    <name evidence="5" type="ORF">FHS31_003201</name>
</gene>
<dbReference type="GO" id="GO:0003677">
    <property type="term" value="F:DNA binding"/>
    <property type="evidence" value="ECO:0007669"/>
    <property type="project" value="UniProtKB-KW"/>
</dbReference>
<dbReference type="Gene3D" id="1.10.260.40">
    <property type="entry name" value="lambda repressor-like DNA-binding domains"/>
    <property type="match status" value="1"/>
</dbReference>
<keyword evidence="3" id="KW-0804">Transcription</keyword>
<dbReference type="Proteomes" id="UP000727456">
    <property type="component" value="Unassembled WGS sequence"/>
</dbReference>
<evidence type="ECO:0000259" key="4">
    <source>
        <dbReference type="PROSITE" id="PS50932"/>
    </source>
</evidence>
<dbReference type="Pfam" id="PF00356">
    <property type="entry name" value="LacI"/>
    <property type="match status" value="1"/>
</dbReference>
<dbReference type="PANTHER" id="PTHR30146:SF120">
    <property type="entry name" value="ALANINE RACEMASE"/>
    <property type="match status" value="1"/>
</dbReference>
<evidence type="ECO:0000256" key="2">
    <source>
        <dbReference type="ARBA" id="ARBA00023125"/>
    </source>
</evidence>
<dbReference type="InterPro" id="IPR046335">
    <property type="entry name" value="LacI/GalR-like_sensor"/>
</dbReference>
<keyword evidence="6" id="KW-1185">Reference proteome</keyword>
<sequence length="333" mass="35438">MIGSLADLARAAGTSVSTASRALSGHSSVNEQTRARIRSLADQHGFQPNQLARNLRLRRTHAIGLILPLGHETGQHLSDPFFLSLLGHLADGLTERGYDLLLSRIIPMTADWLDRLVDSGRTDGVILIGQSDQQETIERVAHRYAPLVVWGAGRPDQRQLTVGSDNMGGGSAAARHLIAIGRRRLLYLGNIAAPEFMQRYEGFRQAVAGAGRGVTGTALELHMTPDAAYSAITAYLDTHPAPDGIFAGSDVVAMSALRALTERGLTVPHDVAIVGYDDVSLAAHTIPGLTTIRQDLVAGAAALIDILFKRIAGETAASVMLKPELIVRGSTVA</sequence>
<dbReference type="RefSeq" id="WP_167075298.1">
    <property type="nucleotide sequence ID" value="NZ_JAAOZC010000012.1"/>
</dbReference>
<evidence type="ECO:0000313" key="6">
    <source>
        <dbReference type="Proteomes" id="UP000727456"/>
    </source>
</evidence>
<organism evidence="5 6">
    <name type="scientific">Sphingomonas vulcanisoli</name>
    <dbReference type="NCBI Taxonomy" id="1658060"/>
    <lineage>
        <taxon>Bacteria</taxon>
        <taxon>Pseudomonadati</taxon>
        <taxon>Pseudomonadota</taxon>
        <taxon>Alphaproteobacteria</taxon>
        <taxon>Sphingomonadales</taxon>
        <taxon>Sphingomonadaceae</taxon>
        <taxon>Sphingomonas</taxon>
    </lineage>
</organism>
<dbReference type="Gene3D" id="3.40.50.2300">
    <property type="match status" value="2"/>
</dbReference>
<accession>A0ABX0TVP3</accession>